<keyword evidence="1" id="KW-0472">Membrane</keyword>
<keyword evidence="1" id="KW-1133">Transmembrane helix</keyword>
<protein>
    <submittedName>
        <fullName evidence="2">Uncharacterized protein</fullName>
    </submittedName>
</protein>
<organism evidence="2">
    <name type="scientific">Aphanomyces stellatus</name>
    <dbReference type="NCBI Taxonomy" id="120398"/>
    <lineage>
        <taxon>Eukaryota</taxon>
        <taxon>Sar</taxon>
        <taxon>Stramenopiles</taxon>
        <taxon>Oomycota</taxon>
        <taxon>Saprolegniomycetes</taxon>
        <taxon>Saprolegniales</taxon>
        <taxon>Verrucalvaceae</taxon>
        <taxon>Aphanomyces</taxon>
    </lineage>
</organism>
<feature type="transmembrane region" description="Helical" evidence="1">
    <location>
        <begin position="27"/>
        <end position="49"/>
    </location>
</feature>
<accession>A0A6A4Y4L1</accession>
<feature type="transmembrane region" description="Helical" evidence="1">
    <location>
        <begin position="69"/>
        <end position="89"/>
    </location>
</feature>
<proteinExistence type="predicted"/>
<dbReference type="OrthoDB" id="73766at2759"/>
<feature type="transmembrane region" description="Helical" evidence="1">
    <location>
        <begin position="197"/>
        <end position="218"/>
    </location>
</feature>
<feature type="transmembrane region" description="Helical" evidence="1">
    <location>
        <begin position="336"/>
        <end position="355"/>
    </location>
</feature>
<comment type="caution">
    <text evidence="2">The sequence shown here is derived from an EMBL/GenBank/DDBJ whole genome shotgun (WGS) entry which is preliminary data.</text>
</comment>
<dbReference type="EMBL" id="VJMH01006368">
    <property type="protein sequence ID" value="KAF0690620.1"/>
    <property type="molecule type" value="Genomic_DNA"/>
</dbReference>
<keyword evidence="1" id="KW-0812">Transmembrane</keyword>
<dbReference type="AlphaFoldDB" id="A0A6A4Y4L1"/>
<feature type="transmembrane region" description="Helical" evidence="1">
    <location>
        <begin position="139"/>
        <end position="161"/>
    </location>
</feature>
<name>A0A6A4Y4L1_9STRA</name>
<evidence type="ECO:0000256" key="1">
    <source>
        <dbReference type="SAM" id="Phobius"/>
    </source>
</evidence>
<feature type="non-terminal residue" evidence="2">
    <location>
        <position position="648"/>
    </location>
</feature>
<gene>
    <name evidence="2" type="ORF">As57867_017936</name>
</gene>
<reference evidence="2" key="1">
    <citation type="submission" date="2019-06" db="EMBL/GenBank/DDBJ databases">
        <title>Genomics analysis of Aphanomyces spp. identifies a new class of oomycete effector associated with host adaptation.</title>
        <authorList>
            <person name="Gaulin E."/>
        </authorList>
    </citation>
    <scope>NUCLEOTIDE SEQUENCE</scope>
    <source>
        <strain evidence="2">CBS 578.67</strain>
    </source>
</reference>
<sequence length="648" mass="71142">MSVRDIPQAFPSSTPTVKAATVYLYDLVVYITCLLGLVGGLCLVATVAVKFHIHAANLIWFNRVVGSLWIGRPLLCIRGIIAVLLLGTSPLQPVLTTPSSTRFQIQPRHWLETLIVAGEATWVLYIAQDFLTLVAHKLATLYGPVSCVIAWAALAALEMAAPVTPTSTLSRTSSAQDMDAVIECASGTVYIGSATRVALIVGIQALSLVVFYVAVWLYHGRTMESTEFLSSNRHVLGTADIFLEDSNESTKRLWSMGKVSCLMAGLVTFSWRGHHYIFNVKLWTVQTDTASTRSAFSTFENHDAMLASAKYVISAANGVAASQPYTLLAHPHVKRLLVGGGFCCLVVAIVSSISYVQVSQQQLANDLFWGAFNMTGAHAFLANWYNQQLILGNSNVTIQINKQDINQEGMFNLAKATVTTSENFGSLMQNTDLNTIDAIVKGLRTTDACLVPWIFTQYCYVDFNRQWEMASTAARQQRCRAMTANGAVFLESSLRNVNYQAFRECWGAAFDVAVAAEVGRTQGGQTWLTLVSSPVKLPIADEVAAWSGHGIKHFTPQWQNFKTVGLNNYYDVKNVFGSTYPFTLQYKLGNFRLDKQTTYKMYWGLANDWIAVAQNSSGIGGLSLVRSSPTYAFTNQTAETVMLQNGTL</sequence>
<evidence type="ECO:0000313" key="2">
    <source>
        <dbReference type="EMBL" id="KAF0690620.1"/>
    </source>
</evidence>